<evidence type="ECO:0000256" key="3">
    <source>
        <dbReference type="ARBA" id="ARBA00023125"/>
    </source>
</evidence>
<dbReference type="AlphaFoldDB" id="A0AAD8PE37"/>
<dbReference type="InterPro" id="IPR001471">
    <property type="entry name" value="AP2/ERF_dom"/>
</dbReference>
<evidence type="ECO:0000256" key="2">
    <source>
        <dbReference type="ARBA" id="ARBA00023015"/>
    </source>
</evidence>
<dbReference type="Pfam" id="PF14733">
    <property type="entry name" value="ACDC"/>
    <property type="match status" value="1"/>
</dbReference>
<proteinExistence type="predicted"/>
<evidence type="ECO:0000313" key="9">
    <source>
        <dbReference type="EMBL" id="KAK1443177.1"/>
    </source>
</evidence>
<reference evidence="9" key="1">
    <citation type="submission" date="2023-08" db="EMBL/GenBank/DDBJ databases">
        <title>Draft sequence of the Babesia gibsoni genome.</title>
        <authorList>
            <person name="Yamagishi J.Y."/>
            <person name="Xuan X.X."/>
        </authorList>
    </citation>
    <scope>NUCLEOTIDE SEQUENCE</scope>
    <source>
        <strain evidence="9">Azabu</strain>
    </source>
</reference>
<evidence type="ECO:0000256" key="5">
    <source>
        <dbReference type="ARBA" id="ARBA00023242"/>
    </source>
</evidence>
<comment type="caution">
    <text evidence="9">The sequence shown here is derived from an EMBL/GenBank/DDBJ whole genome shotgun (WGS) entry which is preliminary data.</text>
</comment>
<keyword evidence="5" id="KW-0539">Nucleus</keyword>
<organism evidence="9 10">
    <name type="scientific">Babesia gibsoni</name>
    <dbReference type="NCBI Taxonomy" id="33632"/>
    <lineage>
        <taxon>Eukaryota</taxon>
        <taxon>Sar</taxon>
        <taxon>Alveolata</taxon>
        <taxon>Apicomplexa</taxon>
        <taxon>Aconoidasida</taxon>
        <taxon>Piroplasmida</taxon>
        <taxon>Babesiidae</taxon>
        <taxon>Babesia</taxon>
    </lineage>
</organism>
<dbReference type="GO" id="GO:0005634">
    <property type="term" value="C:nucleus"/>
    <property type="evidence" value="ECO:0007669"/>
    <property type="project" value="UniProtKB-SubCell"/>
</dbReference>
<keyword evidence="2" id="KW-0805">Transcription regulation</keyword>
<evidence type="ECO:0000256" key="1">
    <source>
        <dbReference type="ARBA" id="ARBA00004123"/>
    </source>
</evidence>
<dbReference type="InterPro" id="IPR028078">
    <property type="entry name" value="ACDC"/>
</dbReference>
<evidence type="ECO:0000259" key="8">
    <source>
        <dbReference type="Pfam" id="PF14733"/>
    </source>
</evidence>
<evidence type="ECO:0000259" key="7">
    <source>
        <dbReference type="Pfam" id="PF00847"/>
    </source>
</evidence>
<evidence type="ECO:0000256" key="6">
    <source>
        <dbReference type="SAM" id="MobiDB-lite"/>
    </source>
</evidence>
<feature type="domain" description="AP2/ERF" evidence="7">
    <location>
        <begin position="362"/>
        <end position="413"/>
    </location>
</feature>
<evidence type="ECO:0000313" key="10">
    <source>
        <dbReference type="Proteomes" id="UP001230268"/>
    </source>
</evidence>
<feature type="domain" description="AP2-coincident C-terminal" evidence="8">
    <location>
        <begin position="534"/>
        <end position="622"/>
    </location>
</feature>
<protein>
    <submittedName>
        <fullName evidence="9">AP2</fullName>
    </submittedName>
</protein>
<dbReference type="GO" id="GO:0003700">
    <property type="term" value="F:DNA-binding transcription factor activity"/>
    <property type="evidence" value="ECO:0007669"/>
    <property type="project" value="InterPro"/>
</dbReference>
<dbReference type="GO" id="GO:0003677">
    <property type="term" value="F:DNA binding"/>
    <property type="evidence" value="ECO:0007669"/>
    <property type="project" value="UniProtKB-KW"/>
</dbReference>
<gene>
    <name evidence="9" type="ORF">BgAZ_200530</name>
</gene>
<keyword evidence="3" id="KW-0238">DNA-binding</keyword>
<name>A0AAD8PE37_BABGI</name>
<dbReference type="EMBL" id="JAVEPI010000002">
    <property type="protein sequence ID" value="KAK1443177.1"/>
    <property type="molecule type" value="Genomic_DNA"/>
</dbReference>
<keyword evidence="10" id="KW-1185">Reference proteome</keyword>
<accession>A0AAD8PE37</accession>
<feature type="region of interest" description="Disordered" evidence="6">
    <location>
        <begin position="282"/>
        <end position="302"/>
    </location>
</feature>
<comment type="subcellular location">
    <subcellularLocation>
        <location evidence="1">Nucleus</location>
    </subcellularLocation>
</comment>
<sequence>METSKNITVAVNSVPQRSFLPSSYAQANLMPNSLPEGHPFNASSMQAFKPLAKDTIVPNNPLAFNADNQDIMKQLLNPTAQPVNPQFNLGATMGYESTPIHTWTREQLEQQLMILKQREMERMQGPQQWLAGKCSTMYQISEPSVNNYFLPDEAMPPVGPADMKDASTKGKLPASNSLQQKFNMMIAQDMQNQMMRNEHFNVETYGTGKLLNDVETMAPPSAYGTRRSVRSKPVDYELMDEPQMEPALCRVETKLISTDDGAQRDTMASDTDSEFEFMDCMPDKRQRRSSRKKLSESSKGDLDMSSFASTKFFNGDSVDEDQLNIADSFSGSLRQDYLNFRKHGILTNELRNEYIRRSKLYPKVRGVWFNSTVRRMGWVGQAYKKCKRIEKIFSISKHGFEGARELAIEFRNSQKPTVHLDSNDDSMALTETAYSVATNDEFGLTETIEPEAPEIADEIYEPENHEQNSVPMKGKGDSLKISMSSVEPIAKPQPRKIDLTHITEKVRNPKARVALEDQCFGWLKQYTSNLTDEQKSHRDFLCKEALRFMLYELSVLMEFDVPVPLLAKDAVRKGVQFHIEMLEACKTTEEMMPYMAIFGEYICKGITPVDVPFNEIYSILRAFSHCRPLTPEFSALNAEQDFGPEEVSLIDLIKV</sequence>
<dbReference type="Gene3D" id="1.20.5.2050">
    <property type="match status" value="1"/>
</dbReference>
<evidence type="ECO:0000256" key="4">
    <source>
        <dbReference type="ARBA" id="ARBA00023163"/>
    </source>
</evidence>
<dbReference type="Proteomes" id="UP001230268">
    <property type="component" value="Unassembled WGS sequence"/>
</dbReference>
<feature type="compositionally biased region" description="Basic and acidic residues" evidence="6">
    <location>
        <begin position="293"/>
        <end position="302"/>
    </location>
</feature>
<dbReference type="Pfam" id="PF00847">
    <property type="entry name" value="AP2"/>
    <property type="match status" value="1"/>
</dbReference>
<keyword evidence="4" id="KW-0804">Transcription</keyword>